<reference evidence="1 2" key="1">
    <citation type="journal article" date="2013" name="Antonie Van Leeuwenhoek">
        <title>Dongia rigui sp. nov., isolated from freshwater of a large wetland in Korea.</title>
        <authorList>
            <person name="Baik K.S."/>
            <person name="Hwang Y.M."/>
            <person name="Choi J.S."/>
            <person name="Kwon J."/>
            <person name="Seong C.N."/>
        </authorList>
    </citation>
    <scope>NUCLEOTIDE SEQUENCE [LARGE SCALE GENOMIC DNA]</scope>
    <source>
        <strain evidence="1 2">04SU4-P</strain>
    </source>
</reference>
<name>A0ABU5E331_9PROT</name>
<dbReference type="RefSeq" id="WP_320502440.1">
    <property type="nucleotide sequence ID" value="NZ_JAXCLX010000003.1"/>
</dbReference>
<protein>
    <submittedName>
        <fullName evidence="1">Uncharacterized protein</fullName>
    </submittedName>
</protein>
<sequence>MTISVVKECRGNGGMSRPALQIAVLVGAGEMCHISAFDFHATTRPSLAVMAKPTSPSSSKAEFRDDGRALLSFAERVRVRCRKCQAPGIVLMQRDGAQAGANFRCGSCGTAGSIADKDWFGPLVVGGKRHCQFCGHSWSVAARRLAPGARSPRHVKARCPQCDKETRNVAVLSPGVVPGEPTDPYLGLALLLVAETRFGPLWCYNEEHLSFLKDYVTASQRRRTNATTHHSMFVRLPAWMKLAKNRDEVLKGLARIEAMAATSHALG</sequence>
<keyword evidence="2" id="KW-1185">Reference proteome</keyword>
<accession>A0ABU5E331</accession>
<comment type="caution">
    <text evidence="1">The sequence shown here is derived from an EMBL/GenBank/DDBJ whole genome shotgun (WGS) entry which is preliminary data.</text>
</comment>
<dbReference type="Proteomes" id="UP001271769">
    <property type="component" value="Unassembled WGS sequence"/>
</dbReference>
<evidence type="ECO:0000313" key="2">
    <source>
        <dbReference type="Proteomes" id="UP001271769"/>
    </source>
</evidence>
<evidence type="ECO:0000313" key="1">
    <source>
        <dbReference type="EMBL" id="MDY0873971.1"/>
    </source>
</evidence>
<organism evidence="1 2">
    <name type="scientific">Dongia rigui</name>
    <dbReference type="NCBI Taxonomy" id="940149"/>
    <lineage>
        <taxon>Bacteria</taxon>
        <taxon>Pseudomonadati</taxon>
        <taxon>Pseudomonadota</taxon>
        <taxon>Alphaproteobacteria</taxon>
        <taxon>Rhodospirillales</taxon>
        <taxon>Dongiaceae</taxon>
        <taxon>Dongia</taxon>
    </lineage>
</organism>
<dbReference type="EMBL" id="JAXCLX010000003">
    <property type="protein sequence ID" value="MDY0873971.1"/>
    <property type="molecule type" value="Genomic_DNA"/>
</dbReference>
<gene>
    <name evidence="1" type="ORF">SMD31_18665</name>
</gene>
<proteinExistence type="predicted"/>